<feature type="region of interest" description="Disordered" evidence="1">
    <location>
        <begin position="56"/>
        <end position="76"/>
    </location>
</feature>
<protein>
    <submittedName>
        <fullName evidence="2">Uncharacterized protein</fullName>
    </submittedName>
</protein>
<gene>
    <name evidence="2" type="ORF">GCM10009810_34210</name>
</gene>
<dbReference type="Proteomes" id="UP001501475">
    <property type="component" value="Unassembled WGS sequence"/>
</dbReference>
<keyword evidence="3" id="KW-1185">Reference proteome</keyword>
<reference evidence="2 3" key="1">
    <citation type="journal article" date="2019" name="Int. J. Syst. Evol. Microbiol.">
        <title>The Global Catalogue of Microorganisms (GCM) 10K type strain sequencing project: providing services to taxonomists for standard genome sequencing and annotation.</title>
        <authorList>
            <consortium name="The Broad Institute Genomics Platform"/>
            <consortium name="The Broad Institute Genome Sequencing Center for Infectious Disease"/>
            <person name="Wu L."/>
            <person name="Ma J."/>
        </authorList>
    </citation>
    <scope>NUCLEOTIDE SEQUENCE [LARGE SCALE GENOMIC DNA]</scope>
    <source>
        <strain evidence="2 3">JCM 15591</strain>
    </source>
</reference>
<sequence length="76" mass="7936">MLPARTGCPVGVNANVSPVNSGCYRRGRAGGGDGDIRGMPAFVLLGDRDTLNAVYTDEAQDSDVKDSGRAEPGQPW</sequence>
<proteinExistence type="predicted"/>
<name>A0ABN2L460_9MICO</name>
<organism evidence="2 3">
    <name type="scientific">Nostocoides vanveenii</name>
    <dbReference type="NCBI Taxonomy" id="330835"/>
    <lineage>
        <taxon>Bacteria</taxon>
        <taxon>Bacillati</taxon>
        <taxon>Actinomycetota</taxon>
        <taxon>Actinomycetes</taxon>
        <taxon>Micrococcales</taxon>
        <taxon>Intrasporangiaceae</taxon>
        <taxon>Nostocoides</taxon>
    </lineage>
</organism>
<evidence type="ECO:0000313" key="3">
    <source>
        <dbReference type="Proteomes" id="UP001501475"/>
    </source>
</evidence>
<evidence type="ECO:0000313" key="2">
    <source>
        <dbReference type="EMBL" id="GAA1774362.1"/>
    </source>
</evidence>
<comment type="caution">
    <text evidence="2">The sequence shown here is derived from an EMBL/GenBank/DDBJ whole genome shotgun (WGS) entry which is preliminary data.</text>
</comment>
<evidence type="ECO:0000256" key="1">
    <source>
        <dbReference type="SAM" id="MobiDB-lite"/>
    </source>
</evidence>
<accession>A0ABN2L460</accession>
<dbReference type="EMBL" id="BAAAPN010000101">
    <property type="protein sequence ID" value="GAA1774362.1"/>
    <property type="molecule type" value="Genomic_DNA"/>
</dbReference>